<keyword evidence="1" id="KW-0488">Methylation</keyword>
<evidence type="ECO:0000256" key="5">
    <source>
        <dbReference type="ARBA" id="ARBA00024045"/>
    </source>
</evidence>
<feature type="compositionally biased region" description="Basic residues" evidence="6">
    <location>
        <begin position="62"/>
        <end position="75"/>
    </location>
</feature>
<sequence>MKKVVLKLDLHDDRQKKAMKSVSSLTGIDSIAMDMKERKLTVIGDIDPVDVVARLRKCWQHRHSNSWTSKRRKKDEKKDEKKKDEGKDDDKKKVADACQSLRSLQSLHDQVLLCAKCRRKP</sequence>
<dbReference type="GO" id="GO:0046872">
    <property type="term" value="F:metal ion binding"/>
    <property type="evidence" value="ECO:0007669"/>
    <property type="project" value="UniProtKB-KW"/>
</dbReference>
<feature type="region of interest" description="Disordered" evidence="6">
    <location>
        <begin position="62"/>
        <end position="94"/>
    </location>
</feature>
<organism evidence="8 9">
    <name type="scientific">Prunus yedoensis var. nudiflora</name>
    <dbReference type="NCBI Taxonomy" id="2094558"/>
    <lineage>
        <taxon>Eukaryota</taxon>
        <taxon>Viridiplantae</taxon>
        <taxon>Streptophyta</taxon>
        <taxon>Embryophyta</taxon>
        <taxon>Tracheophyta</taxon>
        <taxon>Spermatophyta</taxon>
        <taxon>Magnoliopsida</taxon>
        <taxon>eudicotyledons</taxon>
        <taxon>Gunneridae</taxon>
        <taxon>Pentapetalae</taxon>
        <taxon>rosids</taxon>
        <taxon>fabids</taxon>
        <taxon>Rosales</taxon>
        <taxon>Rosaceae</taxon>
        <taxon>Amygdaloideae</taxon>
        <taxon>Amygdaleae</taxon>
        <taxon>Prunus</taxon>
    </lineage>
</organism>
<dbReference type="Proteomes" id="UP000250321">
    <property type="component" value="Unassembled WGS sequence"/>
</dbReference>
<dbReference type="PROSITE" id="PS50846">
    <property type="entry name" value="HMA_2"/>
    <property type="match status" value="1"/>
</dbReference>
<name>A0A314UHQ5_PRUYE</name>
<keyword evidence="2" id="KW-0479">Metal-binding</keyword>
<dbReference type="Gene3D" id="3.30.70.100">
    <property type="match status" value="1"/>
</dbReference>
<evidence type="ECO:0000259" key="7">
    <source>
        <dbReference type="PROSITE" id="PS50846"/>
    </source>
</evidence>
<comment type="similarity">
    <text evidence="5">Belongs to the HIPP family.</text>
</comment>
<dbReference type="AlphaFoldDB" id="A0A314UHQ5"/>
<dbReference type="STRING" id="2094558.A0A314UHQ5"/>
<dbReference type="PANTHER" id="PTHR45811">
    <property type="entry name" value="COPPER TRANSPORT PROTEIN FAMILY-RELATED"/>
    <property type="match status" value="1"/>
</dbReference>
<reference evidence="8 9" key="1">
    <citation type="submission" date="2018-02" db="EMBL/GenBank/DDBJ databases">
        <title>Draft genome of wild Prunus yedoensis var. nudiflora.</title>
        <authorList>
            <person name="Baek S."/>
            <person name="Kim J.-H."/>
            <person name="Choi K."/>
            <person name="Kim G.-B."/>
            <person name="Cho A."/>
            <person name="Jang H."/>
            <person name="Shin C.-H."/>
            <person name="Yu H.-J."/>
            <person name="Mun J.-H."/>
        </authorList>
    </citation>
    <scope>NUCLEOTIDE SEQUENCE [LARGE SCALE GENOMIC DNA]</scope>
    <source>
        <strain evidence="9">cv. Jeju island</strain>
        <tissue evidence="8">Leaf</tissue>
    </source>
</reference>
<evidence type="ECO:0000256" key="4">
    <source>
        <dbReference type="ARBA" id="ARBA00023289"/>
    </source>
</evidence>
<evidence type="ECO:0000313" key="9">
    <source>
        <dbReference type="Proteomes" id="UP000250321"/>
    </source>
</evidence>
<dbReference type="OrthoDB" id="1923658at2759"/>
<keyword evidence="9" id="KW-1185">Reference proteome</keyword>
<dbReference type="EMBL" id="PJQY01003507">
    <property type="protein sequence ID" value="PQM36880.1"/>
    <property type="molecule type" value="Genomic_DNA"/>
</dbReference>
<dbReference type="PANTHER" id="PTHR45811:SF50">
    <property type="entry name" value="HEAVY METAL-ASSOCIATED ISOPRENYLATED PLANT PROTEIN 12-RELATED"/>
    <property type="match status" value="1"/>
</dbReference>
<feature type="domain" description="HMA" evidence="7">
    <location>
        <begin position="1"/>
        <end position="63"/>
    </location>
</feature>
<keyword evidence="3" id="KW-0449">Lipoprotein</keyword>
<evidence type="ECO:0000256" key="6">
    <source>
        <dbReference type="SAM" id="MobiDB-lite"/>
    </source>
</evidence>
<comment type="caution">
    <text evidence="8">The sequence shown here is derived from an EMBL/GenBank/DDBJ whole genome shotgun (WGS) entry which is preliminary data.</text>
</comment>
<proteinExistence type="inferred from homology"/>
<accession>A0A314UHQ5</accession>
<dbReference type="Pfam" id="PF00403">
    <property type="entry name" value="HMA"/>
    <property type="match status" value="1"/>
</dbReference>
<evidence type="ECO:0000256" key="2">
    <source>
        <dbReference type="ARBA" id="ARBA00022723"/>
    </source>
</evidence>
<dbReference type="InterPro" id="IPR006121">
    <property type="entry name" value="HMA_dom"/>
</dbReference>
<keyword evidence="4" id="KW-0636">Prenylation</keyword>
<feature type="compositionally biased region" description="Basic and acidic residues" evidence="6">
    <location>
        <begin position="76"/>
        <end position="94"/>
    </location>
</feature>
<evidence type="ECO:0000313" key="8">
    <source>
        <dbReference type="EMBL" id="PQM36880.1"/>
    </source>
</evidence>
<protein>
    <submittedName>
        <fullName evidence="8">Heavy metal-associated isoprenylated plant protein 39</fullName>
    </submittedName>
</protein>
<evidence type="ECO:0000256" key="1">
    <source>
        <dbReference type="ARBA" id="ARBA00022481"/>
    </source>
</evidence>
<dbReference type="InterPro" id="IPR051863">
    <property type="entry name" value="HIPP"/>
</dbReference>
<gene>
    <name evidence="8" type="ORF">Pyn_22080</name>
</gene>
<evidence type="ECO:0000256" key="3">
    <source>
        <dbReference type="ARBA" id="ARBA00023288"/>
    </source>
</evidence>